<feature type="region of interest" description="Disordered" evidence="1">
    <location>
        <begin position="1"/>
        <end position="20"/>
    </location>
</feature>
<evidence type="ECO:0000313" key="3">
    <source>
        <dbReference type="Proteomes" id="UP000076837"/>
    </source>
</evidence>
<dbReference type="AlphaFoldDB" id="A0A163KZB1"/>
<keyword evidence="3" id="KW-1185">Reference proteome</keyword>
<feature type="compositionally biased region" description="Polar residues" evidence="1">
    <location>
        <begin position="135"/>
        <end position="148"/>
    </location>
</feature>
<name>A0A163KZB1_DIDRA</name>
<gene>
    <name evidence="2" type="ORF">ST47_g1486</name>
</gene>
<evidence type="ECO:0000313" key="2">
    <source>
        <dbReference type="EMBL" id="KZM27369.1"/>
    </source>
</evidence>
<feature type="compositionally biased region" description="Basic residues" evidence="1">
    <location>
        <begin position="171"/>
        <end position="182"/>
    </location>
</feature>
<feature type="compositionally biased region" description="Basic residues" evidence="1">
    <location>
        <begin position="1"/>
        <end position="10"/>
    </location>
</feature>
<comment type="caution">
    <text evidence="2">The sequence shown here is derived from an EMBL/GenBank/DDBJ whole genome shotgun (WGS) entry which is preliminary data.</text>
</comment>
<protein>
    <submittedName>
        <fullName evidence="2">Uncharacterized protein</fullName>
    </submittedName>
</protein>
<dbReference type="Proteomes" id="UP000076837">
    <property type="component" value="Unassembled WGS sequence"/>
</dbReference>
<accession>A0A163KZB1</accession>
<sequence length="190" mass="21137">MVARLNRKTQKTSQSGRSFLTEENLRLHSSACAKPATTSPNRSVMEDRTWAESSELYRFEDDVSASGEDNVNTARYNIALRKAASLEALQIYGGCFTSGFLAMTHGDMDDGDLSCRDAEGLDLQRLASDMARVDTGSTETGSRCTGSCGSPRPDSDTLSRVDARERGEKRWRWRSLGKKRRSERKERKAA</sequence>
<feature type="compositionally biased region" description="Basic and acidic residues" evidence="1">
    <location>
        <begin position="153"/>
        <end position="170"/>
    </location>
</feature>
<reference evidence="2 3" key="1">
    <citation type="journal article" date="2016" name="Sci. Rep.">
        <title>Draft genome sequencing and secretome analysis of fungal phytopathogen Ascochyta rabiei provides insight into the necrotrophic effector repertoire.</title>
        <authorList>
            <person name="Verma S."/>
            <person name="Gazara R.K."/>
            <person name="Nizam S."/>
            <person name="Parween S."/>
            <person name="Chattopadhyay D."/>
            <person name="Verma P.K."/>
        </authorList>
    </citation>
    <scope>NUCLEOTIDE SEQUENCE [LARGE SCALE GENOMIC DNA]</scope>
    <source>
        <strain evidence="2 3">ArDII</strain>
    </source>
</reference>
<proteinExistence type="predicted"/>
<dbReference type="EMBL" id="JYNV01000067">
    <property type="protein sequence ID" value="KZM27369.1"/>
    <property type="molecule type" value="Genomic_DNA"/>
</dbReference>
<feature type="region of interest" description="Disordered" evidence="1">
    <location>
        <begin position="130"/>
        <end position="190"/>
    </location>
</feature>
<evidence type="ECO:0000256" key="1">
    <source>
        <dbReference type="SAM" id="MobiDB-lite"/>
    </source>
</evidence>
<organism evidence="2 3">
    <name type="scientific">Didymella rabiei</name>
    <name type="common">Chickpea ascochyta blight fungus</name>
    <name type="synonym">Mycosphaerella rabiei</name>
    <dbReference type="NCBI Taxonomy" id="5454"/>
    <lineage>
        <taxon>Eukaryota</taxon>
        <taxon>Fungi</taxon>
        <taxon>Dikarya</taxon>
        <taxon>Ascomycota</taxon>
        <taxon>Pezizomycotina</taxon>
        <taxon>Dothideomycetes</taxon>
        <taxon>Pleosporomycetidae</taxon>
        <taxon>Pleosporales</taxon>
        <taxon>Pleosporineae</taxon>
        <taxon>Didymellaceae</taxon>
        <taxon>Ascochyta</taxon>
    </lineage>
</organism>